<feature type="domain" description="Peptidase M14" evidence="4">
    <location>
        <begin position="251"/>
        <end position="514"/>
    </location>
</feature>
<dbReference type="GO" id="GO:0006508">
    <property type="term" value="P:proteolysis"/>
    <property type="evidence" value="ECO:0007669"/>
    <property type="project" value="InterPro"/>
</dbReference>
<name>A0A517R5J4_9PLAN</name>
<sequence>MKRKQQSPPAASLIGAAVIAGAVSLFLLFNRSGPTGLPNNPPTISPSGGNVVRLSPVDSPEPQPFNPASQGVLSAPPERSEVPHPISGNAKIVSATGPLGVKLISGFEGSWDRFEITAKGPAHFEVAFPAEKPGEYFLFYLLQVEGAAGREVRVDFTNVKPYWKSHYPAVCETGSLSDLENFGAGTRLAGNAGSAGFNNFLSDSSVRSGGSVKGWQFVKGVSSGKSGGLGARSLILRHRFNTDSAYLAMKVPYVPSYHAKWVNSVRRRANVTVHDLGRSVRGHTLSVIELSKGGTTSGGSFVASADSKPCLLIYAREHADEHDSSWAVEGFVESVLAEVDRDGASLLDRFTILAIPLMDPDGAAEGAHDSIMNAFRIGASTVETDAYARFLQQWVDDGNRLDLIVNIHNPGVAGWHAKVVAHPSDAERQQEYAHLKARLDRDCVDAGFIAAERQQPELIDAQYRMCGWASRVFGPGYVGVEVNSRSSKQHLTLDELRRLGDVIGRSCCRFLETASGRRMTEITESRLVERKRRWAFYYGRTDSDLEGRSAIDVEMGLLLNPEVDDWEGTTRFKDFERQFAQLSENSAN</sequence>
<keyword evidence="6" id="KW-1185">Reference proteome</keyword>
<evidence type="ECO:0000313" key="5">
    <source>
        <dbReference type="EMBL" id="QDT39103.1"/>
    </source>
</evidence>
<dbReference type="SUPFAM" id="SSF53187">
    <property type="entry name" value="Zn-dependent exopeptidases"/>
    <property type="match status" value="1"/>
</dbReference>
<dbReference type="KEGG" id="svp:Pan189_35050"/>
<evidence type="ECO:0000256" key="3">
    <source>
        <dbReference type="SAM" id="Phobius"/>
    </source>
</evidence>
<dbReference type="Proteomes" id="UP000317318">
    <property type="component" value="Chromosome"/>
</dbReference>
<feature type="region of interest" description="Disordered" evidence="2">
    <location>
        <begin position="36"/>
        <end position="81"/>
    </location>
</feature>
<dbReference type="InterPro" id="IPR000834">
    <property type="entry name" value="Peptidase_M14"/>
</dbReference>
<keyword evidence="5" id="KW-0645">Protease</keyword>
<dbReference type="GO" id="GO:0004181">
    <property type="term" value="F:metallocarboxypeptidase activity"/>
    <property type="evidence" value="ECO:0007669"/>
    <property type="project" value="InterPro"/>
</dbReference>
<feature type="active site" description="Proton donor/acceptor" evidence="1">
    <location>
        <position position="481"/>
    </location>
</feature>
<dbReference type="Pfam" id="PF00246">
    <property type="entry name" value="Peptidase_M14"/>
    <property type="match status" value="1"/>
</dbReference>
<proteinExistence type="inferred from homology"/>
<reference evidence="5 6" key="1">
    <citation type="submission" date="2019-02" db="EMBL/GenBank/DDBJ databases">
        <title>Deep-cultivation of Planctomycetes and their phenomic and genomic characterization uncovers novel biology.</title>
        <authorList>
            <person name="Wiegand S."/>
            <person name="Jogler M."/>
            <person name="Boedeker C."/>
            <person name="Pinto D."/>
            <person name="Vollmers J."/>
            <person name="Rivas-Marin E."/>
            <person name="Kohn T."/>
            <person name="Peeters S.H."/>
            <person name="Heuer A."/>
            <person name="Rast P."/>
            <person name="Oberbeckmann S."/>
            <person name="Bunk B."/>
            <person name="Jeske O."/>
            <person name="Meyerdierks A."/>
            <person name="Storesund J.E."/>
            <person name="Kallscheuer N."/>
            <person name="Luecker S."/>
            <person name="Lage O.M."/>
            <person name="Pohl T."/>
            <person name="Merkel B.J."/>
            <person name="Hornburger P."/>
            <person name="Mueller R.-W."/>
            <person name="Bruemmer F."/>
            <person name="Labrenz M."/>
            <person name="Spormann A.M."/>
            <person name="Op den Camp H."/>
            <person name="Overmann J."/>
            <person name="Amann R."/>
            <person name="Jetten M.S.M."/>
            <person name="Mascher T."/>
            <person name="Medema M.H."/>
            <person name="Devos D.P."/>
            <person name="Kaster A.-K."/>
            <person name="Ovreas L."/>
            <person name="Rohde M."/>
            <person name="Galperin M.Y."/>
            <person name="Jogler C."/>
        </authorList>
    </citation>
    <scope>NUCLEOTIDE SEQUENCE [LARGE SCALE GENOMIC DNA]</scope>
    <source>
        <strain evidence="5 6">Pan189</strain>
    </source>
</reference>
<gene>
    <name evidence="5" type="ORF">Pan189_35050</name>
</gene>
<feature type="transmembrane region" description="Helical" evidence="3">
    <location>
        <begin position="12"/>
        <end position="29"/>
    </location>
</feature>
<keyword evidence="3" id="KW-0472">Membrane</keyword>
<keyword evidence="3" id="KW-0812">Transmembrane</keyword>
<dbReference type="Gene3D" id="3.40.630.10">
    <property type="entry name" value="Zn peptidases"/>
    <property type="match status" value="1"/>
</dbReference>
<evidence type="ECO:0000313" key="6">
    <source>
        <dbReference type="Proteomes" id="UP000317318"/>
    </source>
</evidence>
<keyword evidence="5" id="KW-0121">Carboxypeptidase</keyword>
<dbReference type="EMBL" id="CP036268">
    <property type="protein sequence ID" value="QDT39103.1"/>
    <property type="molecule type" value="Genomic_DNA"/>
</dbReference>
<dbReference type="PROSITE" id="PS52035">
    <property type="entry name" value="PEPTIDASE_M14"/>
    <property type="match status" value="1"/>
</dbReference>
<keyword evidence="3" id="KW-1133">Transmembrane helix</keyword>
<organism evidence="5 6">
    <name type="scientific">Stratiformator vulcanicus</name>
    <dbReference type="NCBI Taxonomy" id="2527980"/>
    <lineage>
        <taxon>Bacteria</taxon>
        <taxon>Pseudomonadati</taxon>
        <taxon>Planctomycetota</taxon>
        <taxon>Planctomycetia</taxon>
        <taxon>Planctomycetales</taxon>
        <taxon>Planctomycetaceae</taxon>
        <taxon>Stratiformator</taxon>
    </lineage>
</organism>
<evidence type="ECO:0000259" key="4">
    <source>
        <dbReference type="PROSITE" id="PS52035"/>
    </source>
</evidence>
<dbReference type="AlphaFoldDB" id="A0A517R5J4"/>
<keyword evidence="5" id="KW-0378">Hydrolase</keyword>
<dbReference type="GO" id="GO:0008270">
    <property type="term" value="F:zinc ion binding"/>
    <property type="evidence" value="ECO:0007669"/>
    <property type="project" value="InterPro"/>
</dbReference>
<accession>A0A517R5J4</accession>
<protein>
    <submittedName>
        <fullName evidence="5">Zinc carboxypeptidase</fullName>
    </submittedName>
</protein>
<evidence type="ECO:0000256" key="2">
    <source>
        <dbReference type="SAM" id="MobiDB-lite"/>
    </source>
</evidence>
<comment type="similarity">
    <text evidence="1">Belongs to the peptidase M14 family.</text>
</comment>
<evidence type="ECO:0000256" key="1">
    <source>
        <dbReference type="PROSITE-ProRule" id="PRU01379"/>
    </source>
</evidence>